<dbReference type="FunCoup" id="A0A2S8SSR0">
    <property type="interactions" value="438"/>
</dbReference>
<dbReference type="EMBL" id="NIGF01000008">
    <property type="protein sequence ID" value="PQV63827.1"/>
    <property type="molecule type" value="Genomic_DNA"/>
</dbReference>
<dbReference type="GO" id="GO:0009086">
    <property type="term" value="P:methionine biosynthetic process"/>
    <property type="evidence" value="ECO:0007669"/>
    <property type="project" value="TreeGrafter"/>
</dbReference>
<dbReference type="GO" id="GO:0051287">
    <property type="term" value="F:NAD binding"/>
    <property type="evidence" value="ECO:0007669"/>
    <property type="project" value="InterPro"/>
</dbReference>
<dbReference type="InterPro" id="IPR036291">
    <property type="entry name" value="NAD(P)-bd_dom_sf"/>
</dbReference>
<comment type="caution">
    <text evidence="6">The sequence shown here is derived from an EMBL/GenBank/DDBJ whole genome shotgun (WGS) entry which is preliminary data.</text>
</comment>
<dbReference type="PANTHER" id="PTHR46718:SF1">
    <property type="entry name" value="ASPARTATE-SEMIALDEHYDE DEHYDROGENASE"/>
    <property type="match status" value="1"/>
</dbReference>
<dbReference type="InterPro" id="IPR005676">
    <property type="entry name" value="Asp_semi-ald_DH_pep-lack"/>
</dbReference>
<evidence type="ECO:0000259" key="5">
    <source>
        <dbReference type="SMART" id="SM00859"/>
    </source>
</evidence>
<keyword evidence="7" id="KW-1185">Reference proteome</keyword>
<dbReference type="CDD" id="cd18130">
    <property type="entry name" value="ASADH_C_arch_fung_like"/>
    <property type="match status" value="1"/>
</dbReference>
<dbReference type="NCBIfam" id="NF006416">
    <property type="entry name" value="PRK08664.1"/>
    <property type="match status" value="1"/>
</dbReference>
<dbReference type="Gene3D" id="3.30.360.10">
    <property type="entry name" value="Dihydrodipicolinate Reductase, domain 2"/>
    <property type="match status" value="1"/>
</dbReference>
<comment type="similarity">
    <text evidence="1">Belongs to the aspartate-semialdehyde dehydrogenase family.</text>
</comment>
<dbReference type="InterPro" id="IPR000534">
    <property type="entry name" value="Semialdehyde_DH_NAD-bd"/>
</dbReference>
<dbReference type="Gene3D" id="3.40.50.720">
    <property type="entry name" value="NAD(P)-binding Rossmann-like Domain"/>
    <property type="match status" value="1"/>
</dbReference>
<dbReference type="Proteomes" id="UP000237684">
    <property type="component" value="Unassembled WGS sequence"/>
</dbReference>
<dbReference type="InterPro" id="IPR051823">
    <property type="entry name" value="ASADH-related"/>
</dbReference>
<dbReference type="Pfam" id="PF01118">
    <property type="entry name" value="Semialdhyde_dh"/>
    <property type="match status" value="1"/>
</dbReference>
<feature type="domain" description="Semialdehyde dehydrogenase NAD-binding" evidence="5">
    <location>
        <begin position="5"/>
        <end position="137"/>
    </location>
</feature>
<dbReference type="SMART" id="SM00859">
    <property type="entry name" value="Semialdhyde_dh"/>
    <property type="match status" value="1"/>
</dbReference>
<accession>A0A2S8SSR0</accession>
<reference evidence="6 7" key="1">
    <citation type="journal article" date="2018" name="Syst. Appl. Microbiol.">
        <title>Abditibacterium utsteinense sp. nov., the first cultivated member of candidate phylum FBP, isolated from ice-free Antarctic soil samples.</title>
        <authorList>
            <person name="Tahon G."/>
            <person name="Tytgat B."/>
            <person name="Lebbe L."/>
            <person name="Carlier A."/>
            <person name="Willems A."/>
        </authorList>
    </citation>
    <scope>NUCLEOTIDE SEQUENCE [LARGE SCALE GENOMIC DNA]</scope>
    <source>
        <strain evidence="6 7">LMG 29911</strain>
    </source>
</reference>
<dbReference type="CDD" id="cd02315">
    <property type="entry name" value="ScASADH_like_N"/>
    <property type="match status" value="1"/>
</dbReference>
<dbReference type="GO" id="GO:0050661">
    <property type="term" value="F:NADP binding"/>
    <property type="evidence" value="ECO:0007669"/>
    <property type="project" value="InterPro"/>
</dbReference>
<evidence type="ECO:0000256" key="2">
    <source>
        <dbReference type="ARBA" id="ARBA00022857"/>
    </source>
</evidence>
<organism evidence="6 7">
    <name type="scientific">Abditibacterium utsteinense</name>
    <dbReference type="NCBI Taxonomy" id="1960156"/>
    <lineage>
        <taxon>Bacteria</taxon>
        <taxon>Pseudomonadati</taxon>
        <taxon>Abditibacteriota</taxon>
        <taxon>Abditibacteriia</taxon>
        <taxon>Abditibacteriales</taxon>
        <taxon>Abditibacteriaceae</taxon>
        <taxon>Abditibacterium</taxon>
    </lineage>
</organism>
<dbReference type="GO" id="GO:0009088">
    <property type="term" value="P:threonine biosynthetic process"/>
    <property type="evidence" value="ECO:0007669"/>
    <property type="project" value="UniProtKB-ARBA"/>
</dbReference>
<dbReference type="PANTHER" id="PTHR46718">
    <property type="entry name" value="ASPARTATE-SEMIALDEHYDE DEHYDROGENASE"/>
    <property type="match status" value="1"/>
</dbReference>
<name>A0A2S8SSR0_9BACT</name>
<dbReference type="GO" id="GO:0004073">
    <property type="term" value="F:aspartate-semialdehyde dehydrogenase activity"/>
    <property type="evidence" value="ECO:0007669"/>
    <property type="project" value="UniProtKB-ARBA"/>
</dbReference>
<dbReference type="OrthoDB" id="9805684at2"/>
<evidence type="ECO:0000313" key="6">
    <source>
        <dbReference type="EMBL" id="PQV63827.1"/>
    </source>
</evidence>
<dbReference type="PIRSF" id="PIRSF000148">
    <property type="entry name" value="ASA_dh"/>
    <property type="match status" value="1"/>
</dbReference>
<dbReference type="Pfam" id="PF02774">
    <property type="entry name" value="Semialdhyde_dhC"/>
    <property type="match status" value="1"/>
</dbReference>
<dbReference type="SUPFAM" id="SSF51735">
    <property type="entry name" value="NAD(P)-binding Rossmann-fold domains"/>
    <property type="match status" value="1"/>
</dbReference>
<keyword evidence="3" id="KW-0560">Oxidoreductase</keyword>
<feature type="active site" description="Proton acceptor" evidence="4">
    <location>
        <position position="250"/>
    </location>
</feature>
<evidence type="ECO:0000256" key="3">
    <source>
        <dbReference type="ARBA" id="ARBA00023002"/>
    </source>
</evidence>
<dbReference type="RefSeq" id="WP_105483670.1">
    <property type="nucleotide sequence ID" value="NZ_NIGF01000008.1"/>
</dbReference>
<evidence type="ECO:0000256" key="1">
    <source>
        <dbReference type="ARBA" id="ARBA00010584"/>
    </source>
</evidence>
<evidence type="ECO:0000256" key="4">
    <source>
        <dbReference type="PIRSR" id="PIRSR000148-1"/>
    </source>
</evidence>
<sequence length="358" mass="38530">MNKKKVAVIGATGIAGQQFLAALPNHPQFEIVALAASSRSAGKTYLDAIRSPSGMVGWWCDEPLHPDYARMLVQNADEFDARKVDLVFTAVESDAAKELEPKYALTTPVVSTASAFRYFDDTPIFVPGVNNSHAVLLKRQQKERGWKGFVTPVPNCTTTGLAMTLKPILDNFGIKGVVMTSMQAMSGAGRNGGVLGLDVLDNIIPYIPGEEEKVEKETQKILGELVGDSIDGAKFGVSATCTRANVSDGHTETVFVATEAPCSVAEVTLAMREFRGGLGGLPSTPEHLIYVHDDPFRPQPRRDREMGSGMTTVVGRLRQERVLGQNGVKYVLVSHNTKMGAAKGAILVAELLGRDGLF</sequence>
<dbReference type="SUPFAM" id="SSF55347">
    <property type="entry name" value="Glyceraldehyde-3-phosphate dehydrogenase-like, C-terminal domain"/>
    <property type="match status" value="1"/>
</dbReference>
<feature type="active site" description="Acyl-thioester intermediate" evidence="4">
    <location>
        <position position="156"/>
    </location>
</feature>
<dbReference type="InParanoid" id="A0A2S8SSR0"/>
<dbReference type="NCBIfam" id="TIGR00978">
    <property type="entry name" value="asd_EA"/>
    <property type="match status" value="1"/>
</dbReference>
<dbReference type="InterPro" id="IPR012280">
    <property type="entry name" value="Semialdhyde_DH_dimer_dom"/>
</dbReference>
<evidence type="ECO:0000313" key="7">
    <source>
        <dbReference type="Proteomes" id="UP000237684"/>
    </source>
</evidence>
<gene>
    <name evidence="6" type="ORF">B1R32_10831</name>
</gene>
<dbReference type="AlphaFoldDB" id="A0A2S8SSR0"/>
<dbReference type="GO" id="GO:0046983">
    <property type="term" value="F:protein dimerization activity"/>
    <property type="evidence" value="ECO:0007669"/>
    <property type="project" value="InterPro"/>
</dbReference>
<protein>
    <submittedName>
        <fullName evidence="6">Aspartate-semialdehyde dehydrogenase</fullName>
    </submittedName>
</protein>
<keyword evidence="2" id="KW-0521">NADP</keyword>
<proteinExistence type="inferred from homology"/>